<dbReference type="EMBL" id="CM002295">
    <property type="protein sequence ID" value="ESW11620.1"/>
    <property type="molecule type" value="Genomic_DNA"/>
</dbReference>
<evidence type="ECO:0000313" key="3">
    <source>
        <dbReference type="Proteomes" id="UP000000226"/>
    </source>
</evidence>
<keyword evidence="1" id="KW-0472">Membrane</keyword>
<dbReference type="Gramene" id="ESW11620">
    <property type="protein sequence ID" value="ESW11620"/>
    <property type="gene ID" value="PHAVU_008G045700g"/>
</dbReference>
<dbReference type="Proteomes" id="UP000000226">
    <property type="component" value="Chromosome 8"/>
</dbReference>
<evidence type="ECO:0000256" key="1">
    <source>
        <dbReference type="SAM" id="Phobius"/>
    </source>
</evidence>
<dbReference type="AlphaFoldDB" id="V7B237"/>
<sequence>MQKWKKGEDPRLGFTIHVLFLFAVGVGATLLIMLPISLPVAMPILTHISHSFPIHYFFLCAEAQSQQRLSSPYSLV</sequence>
<gene>
    <name evidence="2" type="ORF">PHAVU_008G045700g</name>
</gene>
<dbReference type="SMR" id="V7B237"/>
<feature type="transmembrane region" description="Helical" evidence="1">
    <location>
        <begin position="12"/>
        <end position="34"/>
    </location>
</feature>
<dbReference type="OrthoDB" id="10444621at2759"/>
<keyword evidence="1" id="KW-1133">Transmembrane helix</keyword>
<keyword evidence="1" id="KW-0812">Transmembrane</keyword>
<name>V7B237_PHAVU</name>
<proteinExistence type="predicted"/>
<evidence type="ECO:0000313" key="2">
    <source>
        <dbReference type="EMBL" id="ESW11620.1"/>
    </source>
</evidence>
<reference evidence="3" key="1">
    <citation type="journal article" date="2014" name="Nat. Genet.">
        <title>A reference genome for common bean and genome-wide analysis of dual domestications.</title>
        <authorList>
            <person name="Schmutz J."/>
            <person name="McClean P.E."/>
            <person name="Mamidi S."/>
            <person name="Wu G.A."/>
            <person name="Cannon S.B."/>
            <person name="Grimwood J."/>
            <person name="Jenkins J."/>
            <person name="Shu S."/>
            <person name="Song Q."/>
            <person name="Chavarro C."/>
            <person name="Torres-Torres M."/>
            <person name="Geffroy V."/>
            <person name="Moghaddam S.M."/>
            <person name="Gao D."/>
            <person name="Abernathy B."/>
            <person name="Barry K."/>
            <person name="Blair M."/>
            <person name="Brick M.A."/>
            <person name="Chovatia M."/>
            <person name="Gepts P."/>
            <person name="Goodstein D.M."/>
            <person name="Gonzales M."/>
            <person name="Hellsten U."/>
            <person name="Hyten D.L."/>
            <person name="Jia G."/>
            <person name="Kelly J.D."/>
            <person name="Kudrna D."/>
            <person name="Lee R."/>
            <person name="Richard M.M."/>
            <person name="Miklas P.N."/>
            <person name="Osorno J.M."/>
            <person name="Rodrigues J."/>
            <person name="Thareau V."/>
            <person name="Urrea C.A."/>
            <person name="Wang M."/>
            <person name="Yu Y."/>
            <person name="Zhang M."/>
            <person name="Wing R.A."/>
            <person name="Cregan P.B."/>
            <person name="Rokhsar D.S."/>
            <person name="Jackson S.A."/>
        </authorList>
    </citation>
    <scope>NUCLEOTIDE SEQUENCE [LARGE SCALE GENOMIC DNA]</scope>
    <source>
        <strain evidence="3">cv. G19833</strain>
    </source>
</reference>
<protein>
    <submittedName>
        <fullName evidence="2">Uncharacterized protein</fullName>
    </submittedName>
</protein>
<keyword evidence="3" id="KW-1185">Reference proteome</keyword>
<accession>V7B237</accession>
<organism evidence="2 3">
    <name type="scientific">Phaseolus vulgaris</name>
    <name type="common">Kidney bean</name>
    <name type="synonym">French bean</name>
    <dbReference type="NCBI Taxonomy" id="3885"/>
    <lineage>
        <taxon>Eukaryota</taxon>
        <taxon>Viridiplantae</taxon>
        <taxon>Streptophyta</taxon>
        <taxon>Embryophyta</taxon>
        <taxon>Tracheophyta</taxon>
        <taxon>Spermatophyta</taxon>
        <taxon>Magnoliopsida</taxon>
        <taxon>eudicotyledons</taxon>
        <taxon>Gunneridae</taxon>
        <taxon>Pentapetalae</taxon>
        <taxon>rosids</taxon>
        <taxon>fabids</taxon>
        <taxon>Fabales</taxon>
        <taxon>Fabaceae</taxon>
        <taxon>Papilionoideae</taxon>
        <taxon>50 kb inversion clade</taxon>
        <taxon>NPAAA clade</taxon>
        <taxon>indigoferoid/millettioid clade</taxon>
        <taxon>Phaseoleae</taxon>
        <taxon>Phaseolus</taxon>
    </lineage>
</organism>